<protein>
    <recommendedName>
        <fullName evidence="2">BIG2 domain-containing protein</fullName>
    </recommendedName>
</protein>
<evidence type="ECO:0000313" key="1">
    <source>
        <dbReference type="EMBL" id="VAW71336.1"/>
    </source>
</evidence>
<proteinExistence type="predicted"/>
<sequence length="324" mass="34463">MNFKSAYSFILYSLLLILTACSDSDNEQELVDLFDVASLDIIDINFPAGSTEGTISINTFFDYTLEGTKSNGVDVIPITSNTRWSVSEGAASTIDQNGRLSAGPTPDTITITAQVGSLSTSTVVNISAAKFHKVVGLNATPVSVNMCQTQQITPMGEYRTDDGTVDGVIEDPPRAVDSNAINTITWIIKNAAGDSPSQSALVVTQNNITELQAFETGDVVIQAQAISQFNNELITSADLAKILGQELELNNNLNSIKVCLESETDLSTCTLDSTDLAQNNTLSLISIGNYQAADGSNFDTNISAYSKWGTDNTSNATIALSADR</sequence>
<dbReference type="EMBL" id="UOFJ01000592">
    <property type="protein sequence ID" value="VAW71336.1"/>
    <property type="molecule type" value="Genomic_DNA"/>
</dbReference>
<dbReference type="Gene3D" id="2.60.40.1080">
    <property type="match status" value="1"/>
</dbReference>
<evidence type="ECO:0008006" key="2">
    <source>
        <dbReference type="Google" id="ProtNLM"/>
    </source>
</evidence>
<organism evidence="1">
    <name type="scientific">hydrothermal vent metagenome</name>
    <dbReference type="NCBI Taxonomy" id="652676"/>
    <lineage>
        <taxon>unclassified sequences</taxon>
        <taxon>metagenomes</taxon>
        <taxon>ecological metagenomes</taxon>
    </lineage>
</organism>
<gene>
    <name evidence="1" type="ORF">MNBD_GAMMA10-1399</name>
</gene>
<feature type="non-terminal residue" evidence="1">
    <location>
        <position position="324"/>
    </location>
</feature>
<reference evidence="1" key="1">
    <citation type="submission" date="2018-06" db="EMBL/GenBank/DDBJ databases">
        <authorList>
            <person name="Zhirakovskaya E."/>
        </authorList>
    </citation>
    <scope>NUCLEOTIDE SEQUENCE</scope>
</reference>
<dbReference type="PROSITE" id="PS51257">
    <property type="entry name" value="PROKAR_LIPOPROTEIN"/>
    <property type="match status" value="1"/>
</dbReference>
<name>A0A3B0YS91_9ZZZZ</name>
<accession>A0A3B0YS91</accession>
<dbReference type="AlphaFoldDB" id="A0A3B0YS91"/>